<gene>
    <name evidence="1" type="ORF">ACH49Z_32120</name>
</gene>
<protein>
    <submittedName>
        <fullName evidence="1">DUF3800 domain-containing protein</fullName>
    </submittedName>
</protein>
<dbReference type="InterPro" id="IPR024524">
    <property type="entry name" value="DUF3800"/>
</dbReference>
<sequence length="317" mass="35510">MLLAYIDEIGETGAFVSRDDARYKTSPAFGYAGFLIPEDKARPFGGIFTRAKQKLFKTELEQAEHPGRWERKGASIFRPATPEKFPQQLRVFGGLVGRLRQCGGVLFYYVDEKPIGTPRQTNLDTDQRETAAMRETLNRIARHANKQDQNVLVMIDQVNEKTRAQRLPVMYSHILGRAGDYPEMARIAEPPMHIDSELSSNIQFADWIAACTTRAIEYQLIKDSPFKWVTDQKVVPSLRGSFSYESKLHLHQKSIPDLNHSEVFSPVRPLYPLAQGQFIGDGRASAHIARIKAAAEKAQARQQAATTAPAAGARPTT</sequence>
<dbReference type="Proteomes" id="UP001611494">
    <property type="component" value="Unassembled WGS sequence"/>
</dbReference>
<organism evidence="1 2">
    <name type="scientific">Nocardia testacea</name>
    <dbReference type="NCBI Taxonomy" id="248551"/>
    <lineage>
        <taxon>Bacteria</taxon>
        <taxon>Bacillati</taxon>
        <taxon>Actinomycetota</taxon>
        <taxon>Actinomycetes</taxon>
        <taxon>Mycobacteriales</taxon>
        <taxon>Nocardiaceae</taxon>
        <taxon>Nocardia</taxon>
    </lineage>
</organism>
<comment type="caution">
    <text evidence="1">The sequence shown here is derived from an EMBL/GenBank/DDBJ whole genome shotgun (WGS) entry which is preliminary data.</text>
</comment>
<reference evidence="1 2" key="1">
    <citation type="submission" date="2024-10" db="EMBL/GenBank/DDBJ databases">
        <title>The Natural Products Discovery Center: Release of the First 8490 Sequenced Strains for Exploring Actinobacteria Biosynthetic Diversity.</title>
        <authorList>
            <person name="Kalkreuter E."/>
            <person name="Kautsar S.A."/>
            <person name="Yang D."/>
            <person name="Bader C.D."/>
            <person name="Teijaro C.N."/>
            <person name="Fluegel L."/>
            <person name="Davis C.M."/>
            <person name="Simpson J.R."/>
            <person name="Lauterbach L."/>
            <person name="Steele A.D."/>
            <person name="Gui C."/>
            <person name="Meng S."/>
            <person name="Li G."/>
            <person name="Viehrig K."/>
            <person name="Ye F."/>
            <person name="Su P."/>
            <person name="Kiefer A.F."/>
            <person name="Nichols A."/>
            <person name="Cepeda A.J."/>
            <person name="Yan W."/>
            <person name="Fan B."/>
            <person name="Jiang Y."/>
            <person name="Adhikari A."/>
            <person name="Zheng C.-J."/>
            <person name="Schuster L."/>
            <person name="Cowan T.M."/>
            <person name="Smanski M.J."/>
            <person name="Chevrette M.G."/>
            <person name="De Carvalho L.P.S."/>
            <person name="Shen B."/>
        </authorList>
    </citation>
    <scope>NUCLEOTIDE SEQUENCE [LARGE SCALE GENOMIC DNA]</scope>
    <source>
        <strain evidence="1 2">NPDC019377</strain>
    </source>
</reference>
<evidence type="ECO:0000313" key="1">
    <source>
        <dbReference type="EMBL" id="MFI2234504.1"/>
    </source>
</evidence>
<accession>A0ABW7W6U0</accession>
<proteinExistence type="predicted"/>
<evidence type="ECO:0000313" key="2">
    <source>
        <dbReference type="Proteomes" id="UP001611494"/>
    </source>
</evidence>
<dbReference type="Pfam" id="PF12686">
    <property type="entry name" value="DUF3800"/>
    <property type="match status" value="1"/>
</dbReference>
<dbReference type="RefSeq" id="WP_397067288.1">
    <property type="nucleotide sequence ID" value="NZ_JBIRYL010000030.1"/>
</dbReference>
<name>A0ABW7W6U0_9NOCA</name>
<dbReference type="EMBL" id="JBIRYL010000030">
    <property type="protein sequence ID" value="MFI2234504.1"/>
    <property type="molecule type" value="Genomic_DNA"/>
</dbReference>
<keyword evidence="2" id="KW-1185">Reference proteome</keyword>